<name>A0ABS5DXU3_9BURK</name>
<gene>
    <name evidence="2" type="ORF">KAK11_11570</name>
</gene>
<dbReference type="Proteomes" id="UP000672097">
    <property type="component" value="Unassembled WGS sequence"/>
</dbReference>
<dbReference type="PROSITE" id="PS51257">
    <property type="entry name" value="PROKAR_LIPOPROTEIN"/>
    <property type="match status" value="1"/>
</dbReference>
<keyword evidence="1" id="KW-0732">Signal</keyword>
<feature type="chain" id="PRO_5046425516" description="Lipoprotein SmpA/OmlA domain-containing protein" evidence="1">
    <location>
        <begin position="22"/>
        <end position="197"/>
    </location>
</feature>
<evidence type="ECO:0000313" key="3">
    <source>
        <dbReference type="Proteomes" id="UP000672097"/>
    </source>
</evidence>
<dbReference type="EMBL" id="JAGQDG010000004">
    <property type="protein sequence ID" value="MBQ0935966.1"/>
    <property type="molecule type" value="Genomic_DNA"/>
</dbReference>
<evidence type="ECO:0000256" key="1">
    <source>
        <dbReference type="SAM" id="SignalP"/>
    </source>
</evidence>
<accession>A0ABS5DXU3</accession>
<dbReference type="RefSeq" id="WP_210809282.1">
    <property type="nucleotide sequence ID" value="NZ_JAGQDG010000004.1"/>
</dbReference>
<protein>
    <recommendedName>
        <fullName evidence="4">Lipoprotein SmpA/OmlA domain-containing protein</fullName>
    </recommendedName>
</protein>
<comment type="caution">
    <text evidence="2">The sequence shown here is derived from an EMBL/GenBank/DDBJ whole genome shotgun (WGS) entry which is preliminary data.</text>
</comment>
<proteinExistence type="predicted"/>
<evidence type="ECO:0008006" key="4">
    <source>
        <dbReference type="Google" id="ProtNLM"/>
    </source>
</evidence>
<keyword evidence="3" id="KW-1185">Reference proteome</keyword>
<evidence type="ECO:0000313" key="2">
    <source>
        <dbReference type="EMBL" id="MBQ0935966.1"/>
    </source>
</evidence>
<sequence>MKTTFRLIIAALATSLLVGCAGTNFKRPDPGVLEVGKSTVAQVNQVMGPAPQTGELMKNGEKLKSLRYVYAEGAGAGKYPGVVPARAMVYLTHNDLLVAEEFVSSFPNDATDFDDSKVSAIVKGKTTRSEVASLLGAPNGKGVYPFVKTKGDAAVIYSYAHAKGNAFNMKFYNKALVVSFDANGIVTDVEYISNGEK</sequence>
<reference evidence="2 3" key="1">
    <citation type="submission" date="2021-04" db="EMBL/GenBank/DDBJ databases">
        <title>The genome sequence of type strain Ideonella paludis KCTC 32238.</title>
        <authorList>
            <person name="Liu Y."/>
        </authorList>
    </citation>
    <scope>NUCLEOTIDE SEQUENCE [LARGE SCALE GENOMIC DNA]</scope>
    <source>
        <strain evidence="2 3">KCTC 32238</strain>
    </source>
</reference>
<organism evidence="2 3">
    <name type="scientific">Ideonella paludis</name>
    <dbReference type="NCBI Taxonomy" id="1233411"/>
    <lineage>
        <taxon>Bacteria</taxon>
        <taxon>Pseudomonadati</taxon>
        <taxon>Pseudomonadota</taxon>
        <taxon>Betaproteobacteria</taxon>
        <taxon>Burkholderiales</taxon>
        <taxon>Sphaerotilaceae</taxon>
        <taxon>Ideonella</taxon>
    </lineage>
</organism>
<feature type="signal peptide" evidence="1">
    <location>
        <begin position="1"/>
        <end position="21"/>
    </location>
</feature>